<keyword evidence="2" id="KW-1185">Reference proteome</keyword>
<accession>A0ABR0SKU7</accession>
<name>A0ABR0SKU7_9HYPO</name>
<dbReference type="EMBL" id="JAVFKD010000012">
    <property type="protein sequence ID" value="KAK5992431.1"/>
    <property type="molecule type" value="Genomic_DNA"/>
</dbReference>
<sequence length="191" mass="22286">MSYPGSEFMANLPPMSELLAALPRGVRVQLALEGREPSLQAVLRCYPRPVPNPQTEFHLNLFERYTRTQLKLERLEYTAVLSSEHLRDAGIFRGPELNVDDAEPLDIETRYFKAGPASEAARYIRSFKRRGEKWPAPVPESEWRLDVNGRRIPDPESVKDFSEISFDMIKQMEYSNGAYRWTYHPHWRFNL</sequence>
<dbReference type="Proteomes" id="UP001338125">
    <property type="component" value="Unassembled WGS sequence"/>
</dbReference>
<comment type="caution">
    <text evidence="1">The sequence shown here is derived from an EMBL/GenBank/DDBJ whole genome shotgun (WGS) entry which is preliminary data.</text>
</comment>
<gene>
    <name evidence="1" type="ORF">PT974_05835</name>
</gene>
<organism evidence="1 2">
    <name type="scientific">Cladobotryum mycophilum</name>
    <dbReference type="NCBI Taxonomy" id="491253"/>
    <lineage>
        <taxon>Eukaryota</taxon>
        <taxon>Fungi</taxon>
        <taxon>Dikarya</taxon>
        <taxon>Ascomycota</taxon>
        <taxon>Pezizomycotina</taxon>
        <taxon>Sordariomycetes</taxon>
        <taxon>Hypocreomycetidae</taxon>
        <taxon>Hypocreales</taxon>
        <taxon>Hypocreaceae</taxon>
        <taxon>Cladobotryum</taxon>
    </lineage>
</organism>
<evidence type="ECO:0000313" key="1">
    <source>
        <dbReference type="EMBL" id="KAK5992431.1"/>
    </source>
</evidence>
<proteinExistence type="predicted"/>
<reference evidence="1 2" key="1">
    <citation type="submission" date="2024-01" db="EMBL/GenBank/DDBJ databases">
        <title>Complete genome of Cladobotryum mycophilum ATHUM6906.</title>
        <authorList>
            <person name="Christinaki A.C."/>
            <person name="Myridakis A.I."/>
            <person name="Kouvelis V.N."/>
        </authorList>
    </citation>
    <scope>NUCLEOTIDE SEQUENCE [LARGE SCALE GENOMIC DNA]</scope>
    <source>
        <strain evidence="1 2">ATHUM6906</strain>
    </source>
</reference>
<evidence type="ECO:0000313" key="2">
    <source>
        <dbReference type="Proteomes" id="UP001338125"/>
    </source>
</evidence>
<protein>
    <submittedName>
        <fullName evidence="1">Uncharacterized protein</fullName>
    </submittedName>
</protein>